<dbReference type="InterPro" id="IPR050509">
    <property type="entry name" value="CoA-transferase_III"/>
</dbReference>
<dbReference type="GO" id="GO:0016740">
    <property type="term" value="F:transferase activity"/>
    <property type="evidence" value="ECO:0007669"/>
    <property type="project" value="UniProtKB-KW"/>
</dbReference>
<accession>A0A934QAA9</accession>
<feature type="compositionally biased region" description="Basic and acidic residues" evidence="1">
    <location>
        <begin position="32"/>
        <end position="43"/>
    </location>
</feature>
<keyword evidence="2" id="KW-0808">Transferase</keyword>
<dbReference type="EMBL" id="JAEHOH010000022">
    <property type="protein sequence ID" value="MBK0420205.1"/>
    <property type="molecule type" value="Genomic_DNA"/>
</dbReference>
<comment type="caution">
    <text evidence="2">The sequence shown here is derived from an EMBL/GenBank/DDBJ whole genome shotgun (WGS) entry which is preliminary data.</text>
</comment>
<dbReference type="Proteomes" id="UP000608530">
    <property type="component" value="Unassembled WGS sequence"/>
</dbReference>
<dbReference type="Pfam" id="PF02515">
    <property type="entry name" value="CoA_transf_3"/>
    <property type="match status" value="1"/>
</dbReference>
<feature type="region of interest" description="Disordered" evidence="1">
    <location>
        <begin position="20"/>
        <end position="50"/>
    </location>
</feature>
<dbReference type="SUPFAM" id="SSF89796">
    <property type="entry name" value="CoA-transferase family III (CaiB/BaiF)"/>
    <property type="match status" value="2"/>
</dbReference>
<dbReference type="Gene3D" id="3.40.50.10540">
    <property type="entry name" value="Crotonobetainyl-coa:carnitine coa-transferase, domain 1"/>
    <property type="match status" value="1"/>
</dbReference>
<feature type="region of interest" description="Disordered" evidence="1">
    <location>
        <begin position="250"/>
        <end position="279"/>
    </location>
</feature>
<dbReference type="InterPro" id="IPR003673">
    <property type="entry name" value="CoA-Trfase_fam_III"/>
</dbReference>
<gene>
    <name evidence="2" type="ORF">JD276_14310</name>
</gene>
<feature type="compositionally biased region" description="Low complexity" evidence="1">
    <location>
        <begin position="269"/>
        <end position="279"/>
    </location>
</feature>
<dbReference type="PANTHER" id="PTHR48228">
    <property type="entry name" value="SUCCINYL-COA--D-CITRAMALATE COA-TRANSFERASE"/>
    <property type="match status" value="1"/>
</dbReference>
<dbReference type="InterPro" id="IPR023606">
    <property type="entry name" value="CoA-Trfase_III_dom_1_sf"/>
</dbReference>
<dbReference type="PANTHER" id="PTHR48228:SF4">
    <property type="entry name" value="BLR3030 PROTEIN"/>
    <property type="match status" value="1"/>
</dbReference>
<sequence length="591" mass="60546">MDGDFTEAISLLWCATGAPNTDMDTGTGADPEASRGADMDAAARDAAPLDGAPGDAAYDAAYSDAAAREAALRIMAPTTTGPRTVLPSAFDVTGLATGAVAAATRAVAELHAARSGAPVPPTAVDSREACAAFASERLFRPTGWTLPPLREELTGDYAAADGWIRLHTNYAHHRTAVERVLGARTREDVEQAVSSLPAEELERRIVEAGGAAAVMRDRVDWLASPAGRAASAEPPVRIEAQPVSGEPRWVWRGESASARSGRRGDTGDPGDPGIAGRSRAAFGGAAPPLAGVRVLDLTRVIAGPVCTAVLAAYGAEVLRIDPPGFAEVPSLLPLTTRGKRSAFLDLSDSDDRGVFEGLLSEADVLICGLRPDALGRLGYDDAALESRHPALTVARLDAYGWEGPWSLRRGFDSLVQMSCGIAADGAAAAAGAAAAPYAAAGTAAATGAAPRGGRPVPLPVQALDHASGWLLAAAVVRALTRRLADSTVSRIRASLVGTAELLYALPSPRPNGSGRAADLAAVPLLAVDLAPESATAAIAPDLEPVATAWGPALQAPMPGLIDGIRAGGEGDRRRDGREQAGPLGRHAAVWG</sequence>
<dbReference type="AlphaFoldDB" id="A0A934QAA9"/>
<feature type="region of interest" description="Disordered" evidence="1">
    <location>
        <begin position="566"/>
        <end position="591"/>
    </location>
</feature>
<evidence type="ECO:0000313" key="3">
    <source>
        <dbReference type="Proteomes" id="UP000608530"/>
    </source>
</evidence>
<protein>
    <submittedName>
        <fullName evidence="2">CoA transferase</fullName>
    </submittedName>
</protein>
<dbReference type="RefSeq" id="WP_200116344.1">
    <property type="nucleotide sequence ID" value="NZ_JAEHOH010000022.1"/>
</dbReference>
<reference evidence="2" key="1">
    <citation type="submission" date="2020-12" db="EMBL/GenBank/DDBJ databases">
        <title>Leucobacter sp. CAS1, isolated from Chromium sludge.</title>
        <authorList>
            <person name="Xu Z."/>
        </authorList>
    </citation>
    <scope>NUCLEOTIDE SEQUENCE</scope>
    <source>
        <strain evidence="2">CSA1</strain>
    </source>
</reference>
<proteinExistence type="predicted"/>
<keyword evidence="3" id="KW-1185">Reference proteome</keyword>
<feature type="compositionally biased region" description="Basic and acidic residues" evidence="1">
    <location>
        <begin position="568"/>
        <end position="578"/>
    </location>
</feature>
<organism evidence="2 3">
    <name type="scientific">Leucobacter chromiisoli</name>
    <dbReference type="NCBI Taxonomy" id="2796471"/>
    <lineage>
        <taxon>Bacteria</taxon>
        <taxon>Bacillati</taxon>
        <taxon>Actinomycetota</taxon>
        <taxon>Actinomycetes</taxon>
        <taxon>Micrococcales</taxon>
        <taxon>Microbacteriaceae</taxon>
        <taxon>Leucobacter</taxon>
    </lineage>
</organism>
<name>A0A934QAA9_9MICO</name>
<evidence type="ECO:0000256" key="1">
    <source>
        <dbReference type="SAM" id="MobiDB-lite"/>
    </source>
</evidence>
<evidence type="ECO:0000313" key="2">
    <source>
        <dbReference type="EMBL" id="MBK0420205.1"/>
    </source>
</evidence>